<feature type="transmembrane region" description="Helical" evidence="2">
    <location>
        <begin position="164"/>
        <end position="192"/>
    </location>
</feature>
<evidence type="ECO:0000256" key="1">
    <source>
        <dbReference type="SAM" id="MobiDB-lite"/>
    </source>
</evidence>
<sequence length="327" mass="36380">MDPAAASARLPSFNSTLGAGFMGHFFTAINGFFDSLYGITSLQTFTYFKHHFRDPPLLRSFLDTVHVVFVTHTMYFYMVLNFADPLIVERPVWSGSVVQLHFTSPRSPPGQIADRQLPGDIDLLGMEWSLYIGLAFEVVDDFVITFAQYFYLRRFRTGIRSADSVVSVLMLYCINTGLLTSVCALLCLTTYATLPHMYVYFAFYFMLSKLYVNSVLANLNARAVIADAMAPEVVDRGPFGSGQNPFEKKRNPSATPTGSVVGPSSRGGTQVRLVSAPPPLRLSQADRPSHMQFSTVIDPVMVTMSNLLRNSSVTLEGKTEEDRISWT</sequence>
<feature type="domain" description="DUF6534" evidence="3">
    <location>
        <begin position="138"/>
        <end position="223"/>
    </location>
</feature>
<name>S8DT91_FOMSC</name>
<dbReference type="EMBL" id="KE504232">
    <property type="protein sequence ID" value="EPS94453.1"/>
    <property type="molecule type" value="Genomic_DNA"/>
</dbReference>
<dbReference type="HOGENOM" id="CLU_850026_0_0_1"/>
<feature type="transmembrane region" description="Helical" evidence="2">
    <location>
        <begin position="60"/>
        <end position="80"/>
    </location>
</feature>
<evidence type="ECO:0000256" key="2">
    <source>
        <dbReference type="SAM" id="Phobius"/>
    </source>
</evidence>
<dbReference type="Proteomes" id="UP000015241">
    <property type="component" value="Unassembled WGS sequence"/>
</dbReference>
<dbReference type="STRING" id="743788.S8DT91"/>
<evidence type="ECO:0000313" key="5">
    <source>
        <dbReference type="Proteomes" id="UP000015241"/>
    </source>
</evidence>
<keyword evidence="2" id="KW-0812">Transmembrane</keyword>
<evidence type="ECO:0000259" key="3">
    <source>
        <dbReference type="Pfam" id="PF20152"/>
    </source>
</evidence>
<dbReference type="eggNOG" id="ENOG502SKAZ">
    <property type="taxonomic scope" value="Eukaryota"/>
</dbReference>
<dbReference type="PANTHER" id="PTHR40465:SF1">
    <property type="entry name" value="DUF6534 DOMAIN-CONTAINING PROTEIN"/>
    <property type="match status" value="1"/>
</dbReference>
<keyword evidence="5" id="KW-1185">Reference proteome</keyword>
<gene>
    <name evidence="4" type="ORF">FOMPIDRAFT_63446</name>
</gene>
<reference evidence="4 5" key="1">
    <citation type="journal article" date="2012" name="Science">
        <title>The Paleozoic origin of enzymatic lignin decomposition reconstructed from 31 fungal genomes.</title>
        <authorList>
            <person name="Floudas D."/>
            <person name="Binder M."/>
            <person name="Riley R."/>
            <person name="Barry K."/>
            <person name="Blanchette R.A."/>
            <person name="Henrissat B."/>
            <person name="Martinez A.T."/>
            <person name="Otillar R."/>
            <person name="Spatafora J.W."/>
            <person name="Yadav J.S."/>
            <person name="Aerts A."/>
            <person name="Benoit I."/>
            <person name="Boyd A."/>
            <person name="Carlson A."/>
            <person name="Copeland A."/>
            <person name="Coutinho P.M."/>
            <person name="de Vries R.P."/>
            <person name="Ferreira P."/>
            <person name="Findley K."/>
            <person name="Foster B."/>
            <person name="Gaskell J."/>
            <person name="Glotzer D."/>
            <person name="Gorecki P."/>
            <person name="Heitman J."/>
            <person name="Hesse C."/>
            <person name="Hori C."/>
            <person name="Igarashi K."/>
            <person name="Jurgens J.A."/>
            <person name="Kallen N."/>
            <person name="Kersten P."/>
            <person name="Kohler A."/>
            <person name="Kuees U."/>
            <person name="Kumar T.K.A."/>
            <person name="Kuo A."/>
            <person name="LaButti K."/>
            <person name="Larrondo L.F."/>
            <person name="Lindquist E."/>
            <person name="Ling A."/>
            <person name="Lombard V."/>
            <person name="Lucas S."/>
            <person name="Lundell T."/>
            <person name="Martin R."/>
            <person name="McLaughlin D.J."/>
            <person name="Morgenstern I."/>
            <person name="Morin E."/>
            <person name="Murat C."/>
            <person name="Nagy L.G."/>
            <person name="Nolan M."/>
            <person name="Ohm R.A."/>
            <person name="Patyshakuliyeva A."/>
            <person name="Rokas A."/>
            <person name="Ruiz-Duenas F.J."/>
            <person name="Sabat G."/>
            <person name="Salamov A."/>
            <person name="Samejima M."/>
            <person name="Schmutz J."/>
            <person name="Slot J.C."/>
            <person name="St John F."/>
            <person name="Stenlid J."/>
            <person name="Sun H."/>
            <person name="Sun S."/>
            <person name="Syed K."/>
            <person name="Tsang A."/>
            <person name="Wiebenga A."/>
            <person name="Young D."/>
            <person name="Pisabarro A."/>
            <person name="Eastwood D.C."/>
            <person name="Martin F."/>
            <person name="Cullen D."/>
            <person name="Grigoriev I.V."/>
            <person name="Hibbett D.S."/>
        </authorList>
    </citation>
    <scope>NUCLEOTIDE SEQUENCE</scope>
    <source>
        <strain evidence="5">FP-58527</strain>
    </source>
</reference>
<dbReference type="OrthoDB" id="2745105at2759"/>
<accession>S8DT91</accession>
<proteinExistence type="predicted"/>
<dbReference type="PANTHER" id="PTHR40465">
    <property type="entry name" value="CHROMOSOME 1, WHOLE GENOME SHOTGUN SEQUENCE"/>
    <property type="match status" value="1"/>
</dbReference>
<dbReference type="InterPro" id="IPR045339">
    <property type="entry name" value="DUF6534"/>
</dbReference>
<feature type="region of interest" description="Disordered" evidence="1">
    <location>
        <begin position="240"/>
        <end position="273"/>
    </location>
</feature>
<feature type="transmembrane region" description="Helical" evidence="2">
    <location>
        <begin position="128"/>
        <end position="152"/>
    </location>
</feature>
<feature type="transmembrane region" description="Helical" evidence="2">
    <location>
        <begin position="198"/>
        <end position="219"/>
    </location>
</feature>
<feature type="transmembrane region" description="Helical" evidence="2">
    <location>
        <begin position="20"/>
        <end position="39"/>
    </location>
</feature>
<organism evidence="4 5">
    <name type="scientific">Fomitopsis schrenkii</name>
    <name type="common">Brown rot fungus</name>
    <dbReference type="NCBI Taxonomy" id="2126942"/>
    <lineage>
        <taxon>Eukaryota</taxon>
        <taxon>Fungi</taxon>
        <taxon>Dikarya</taxon>
        <taxon>Basidiomycota</taxon>
        <taxon>Agaricomycotina</taxon>
        <taxon>Agaricomycetes</taxon>
        <taxon>Polyporales</taxon>
        <taxon>Fomitopsis</taxon>
    </lineage>
</organism>
<dbReference type="Pfam" id="PF20152">
    <property type="entry name" value="DUF6534"/>
    <property type="match status" value="1"/>
</dbReference>
<protein>
    <recommendedName>
        <fullName evidence="3">DUF6534 domain-containing protein</fullName>
    </recommendedName>
</protein>
<evidence type="ECO:0000313" key="4">
    <source>
        <dbReference type="EMBL" id="EPS94453.1"/>
    </source>
</evidence>
<dbReference type="AlphaFoldDB" id="S8DT91"/>
<keyword evidence="2" id="KW-0472">Membrane</keyword>
<keyword evidence="2" id="KW-1133">Transmembrane helix</keyword>
<dbReference type="InParanoid" id="S8DT91"/>